<evidence type="ECO:0000313" key="8">
    <source>
        <dbReference type="EnsemblMetazoa" id="CPIJ006499-PA"/>
    </source>
</evidence>
<feature type="region of interest" description="Disordered" evidence="5">
    <location>
        <begin position="366"/>
        <end position="426"/>
    </location>
</feature>
<reference evidence="8" key="2">
    <citation type="submission" date="2021-02" db="UniProtKB">
        <authorList>
            <consortium name="EnsemblMetazoa"/>
        </authorList>
    </citation>
    <scope>IDENTIFICATION</scope>
    <source>
        <strain evidence="8">JHB</strain>
    </source>
</reference>
<feature type="compositionally biased region" description="Polar residues" evidence="5">
    <location>
        <begin position="301"/>
        <end position="311"/>
    </location>
</feature>
<dbReference type="KEGG" id="cqu:CpipJ_CPIJ006499"/>
<feature type="compositionally biased region" description="Basic and acidic residues" evidence="5">
    <location>
        <begin position="379"/>
        <end position="390"/>
    </location>
</feature>
<gene>
    <name evidence="8" type="primary">6038373</name>
    <name evidence="7" type="ORF">CpipJ_CPIJ006499</name>
</gene>
<reference evidence="7" key="1">
    <citation type="submission" date="2007-03" db="EMBL/GenBank/DDBJ databases">
        <title>Annotation of Culex pipiens quinquefasciatus.</title>
        <authorList>
            <consortium name="The Broad Institute Genome Sequencing Platform"/>
            <person name="Atkinson P.W."/>
            <person name="Hemingway J."/>
            <person name="Christensen B.M."/>
            <person name="Higgs S."/>
            <person name="Kodira C."/>
            <person name="Hannick L."/>
            <person name="Megy K."/>
            <person name="O'Leary S."/>
            <person name="Pearson M."/>
            <person name="Haas B.J."/>
            <person name="Mauceli E."/>
            <person name="Wortman J.R."/>
            <person name="Lee N.H."/>
            <person name="Guigo R."/>
            <person name="Stanke M."/>
            <person name="Alvarado L."/>
            <person name="Amedeo P."/>
            <person name="Antoine C.H."/>
            <person name="Arensburger P."/>
            <person name="Bidwell S.L."/>
            <person name="Crawford M."/>
            <person name="Camaro F."/>
            <person name="Devon K."/>
            <person name="Engels R."/>
            <person name="Hammond M."/>
            <person name="Howarth C."/>
            <person name="Koehrsen M."/>
            <person name="Lawson D."/>
            <person name="Montgomery P."/>
            <person name="Nene V."/>
            <person name="Nusbaum C."/>
            <person name="Puiu D."/>
            <person name="Romero-Severson J."/>
            <person name="Severson D.W."/>
            <person name="Shumway M."/>
            <person name="Sisk P."/>
            <person name="Stolte C."/>
            <person name="Zeng Q."/>
            <person name="Eisenstadt E."/>
            <person name="Fraser-Liggett C."/>
            <person name="Strausberg R."/>
            <person name="Galagan J."/>
            <person name="Birren B."/>
            <person name="Collins F.H."/>
        </authorList>
    </citation>
    <scope>NUCLEOTIDE SEQUENCE [LARGE SCALE GENOMIC DNA]</scope>
    <source>
        <strain evidence="7">JHB</strain>
    </source>
</reference>
<feature type="region of interest" description="Disordered" evidence="5">
    <location>
        <begin position="274"/>
        <end position="333"/>
    </location>
</feature>
<dbReference type="VEuPathDB" id="VectorBase:CQUJHB000328"/>
<feature type="DNA-binding region" description="H-T-H motif" evidence="4">
    <location>
        <begin position="232"/>
        <end position="252"/>
    </location>
</feature>
<dbReference type="OrthoDB" id="10261408at2759"/>
<feature type="compositionally biased region" description="Basic and acidic residues" evidence="5">
    <location>
        <begin position="409"/>
        <end position="419"/>
    </location>
</feature>
<dbReference type="FunFam" id="1.10.10.60:FF:000019">
    <property type="entry name" value="Ligand-dependent corepressor isoform 1"/>
    <property type="match status" value="1"/>
</dbReference>
<dbReference type="EnsemblMetazoa" id="CPIJ006499-RA">
    <property type="protein sequence ID" value="CPIJ006499-PA"/>
    <property type="gene ID" value="CPIJ006499"/>
</dbReference>
<dbReference type="InterPro" id="IPR009057">
    <property type="entry name" value="Homeodomain-like_sf"/>
</dbReference>
<organism>
    <name type="scientific">Culex quinquefasciatus</name>
    <name type="common">Southern house mosquito</name>
    <name type="synonym">Culex pungens</name>
    <dbReference type="NCBI Taxonomy" id="7176"/>
    <lineage>
        <taxon>Eukaryota</taxon>
        <taxon>Metazoa</taxon>
        <taxon>Ecdysozoa</taxon>
        <taxon>Arthropoda</taxon>
        <taxon>Hexapoda</taxon>
        <taxon>Insecta</taxon>
        <taxon>Pterygota</taxon>
        <taxon>Neoptera</taxon>
        <taxon>Endopterygota</taxon>
        <taxon>Diptera</taxon>
        <taxon>Nematocera</taxon>
        <taxon>Culicoidea</taxon>
        <taxon>Culicidae</taxon>
        <taxon>Culicinae</taxon>
        <taxon>Culicini</taxon>
        <taxon>Culex</taxon>
        <taxon>Culex</taxon>
    </lineage>
</organism>
<accession>B0WHJ9</accession>
<dbReference type="Gene3D" id="1.10.10.60">
    <property type="entry name" value="Homeodomain-like"/>
    <property type="match status" value="1"/>
</dbReference>
<feature type="compositionally biased region" description="Low complexity" evidence="5">
    <location>
        <begin position="274"/>
        <end position="283"/>
    </location>
</feature>
<dbReference type="InParanoid" id="B0WHJ9"/>
<dbReference type="PROSITE" id="PS50960">
    <property type="entry name" value="HTH_PSQ"/>
    <property type="match status" value="1"/>
</dbReference>
<comment type="subcellular location">
    <subcellularLocation>
        <location evidence="1 4">Nucleus</location>
    </subcellularLocation>
</comment>
<feature type="compositionally biased region" description="Low complexity" evidence="5">
    <location>
        <begin position="322"/>
        <end position="333"/>
    </location>
</feature>
<dbReference type="VEuPathDB" id="VectorBase:CPIJ006499"/>
<dbReference type="HOGENOM" id="CLU_644447_0_0_1"/>
<feature type="domain" description="HTH psq-type" evidence="6">
    <location>
        <begin position="204"/>
        <end position="256"/>
    </location>
</feature>
<evidence type="ECO:0000259" key="6">
    <source>
        <dbReference type="PROSITE" id="PS50960"/>
    </source>
</evidence>
<dbReference type="eggNOG" id="ENOG502RG1U">
    <property type="taxonomic scope" value="Eukaryota"/>
</dbReference>
<dbReference type="SUPFAM" id="SSF46689">
    <property type="entry name" value="Homeodomain-like"/>
    <property type="match status" value="1"/>
</dbReference>
<evidence type="ECO:0000256" key="3">
    <source>
        <dbReference type="ARBA" id="ARBA00023242"/>
    </source>
</evidence>
<dbReference type="STRING" id="7176.B0WHJ9"/>
<evidence type="ECO:0000313" key="7">
    <source>
        <dbReference type="EMBL" id="EDS27813.1"/>
    </source>
</evidence>
<name>B0WHJ9_CULQU</name>
<evidence type="ECO:0000256" key="1">
    <source>
        <dbReference type="ARBA" id="ARBA00004123"/>
    </source>
</evidence>
<sequence length="426" mass="46951">MNAAPLLCHSGQILEVFAARLNEKKNREVPTCLRPIALTDSCDLTNVGPCELAFFLALVWDAAGVSRKYFVLRGTLKLMSVIEINGYFKFDVRIRDAPSKSQTPSSNYSNQAQRCKLHMLSVSVGTWGPRLMPLQQQSEATLEEFLDLVEEESSQIVQLERTSTELGVDGINYRCQRGGDLTGYDRHQFEMAAGVNRPKGQHSAPRGGPPRSWTNAELTEALQHVWNKKMTTSQASRIFGIPYNSLLMYVRGKYGKSLKLEQLRKDCISGPPIELLQMGMNNNGGSGKDKKEGSDKDQGSEGRSASSNNGGPDQRGGPRSASSEPELLSSPNPLFNPFPPGFYPDFPGGFPGLPLSMLNLLPPDRHAPPHHQLPLGIDEDCKSDRSKQSLDDDFPQPLALNRGSGLEPGPRDADSRREIYQQNGQD</sequence>
<dbReference type="InterPro" id="IPR007889">
    <property type="entry name" value="HTH_Psq"/>
</dbReference>
<dbReference type="AlphaFoldDB" id="B0WHJ9"/>
<proteinExistence type="predicted"/>
<dbReference type="GO" id="GO:0003677">
    <property type="term" value="F:DNA binding"/>
    <property type="evidence" value="ECO:0007669"/>
    <property type="project" value="UniProtKB-UniRule"/>
</dbReference>
<evidence type="ECO:0000256" key="4">
    <source>
        <dbReference type="PROSITE-ProRule" id="PRU00320"/>
    </source>
</evidence>
<dbReference type="GO" id="GO:0005634">
    <property type="term" value="C:nucleus"/>
    <property type="evidence" value="ECO:0007669"/>
    <property type="project" value="UniProtKB-SubCell"/>
</dbReference>
<keyword evidence="2 4" id="KW-0238">DNA-binding</keyword>
<keyword evidence="3 4" id="KW-0539">Nucleus</keyword>
<evidence type="ECO:0000313" key="9">
    <source>
        <dbReference type="Proteomes" id="UP000002320"/>
    </source>
</evidence>
<dbReference type="Proteomes" id="UP000002320">
    <property type="component" value="Unassembled WGS sequence"/>
</dbReference>
<evidence type="ECO:0000256" key="2">
    <source>
        <dbReference type="ARBA" id="ARBA00023125"/>
    </source>
</evidence>
<keyword evidence="9" id="KW-1185">Reference proteome</keyword>
<evidence type="ECO:0000256" key="5">
    <source>
        <dbReference type="SAM" id="MobiDB-lite"/>
    </source>
</evidence>
<protein>
    <submittedName>
        <fullName evidence="7 8">Tkr</fullName>
    </submittedName>
</protein>
<dbReference type="EMBL" id="DS231937">
    <property type="protein sequence ID" value="EDS27813.1"/>
    <property type="molecule type" value="Genomic_DNA"/>
</dbReference>
<dbReference type="Pfam" id="PF05225">
    <property type="entry name" value="HTH_psq"/>
    <property type="match status" value="1"/>
</dbReference>
<feature type="compositionally biased region" description="Basic and acidic residues" evidence="5">
    <location>
        <begin position="287"/>
        <end position="300"/>
    </location>
</feature>